<keyword evidence="1" id="KW-1133">Transmembrane helix</keyword>
<reference evidence="2" key="1">
    <citation type="submission" date="2009-02" db="EMBL/GenBank/DDBJ databases">
        <title>Construction of SSH cDNA library from hemocytes of Scylla paramamosain LPS-challenged.</title>
        <authorList>
            <person name="Wang K.J."/>
            <person name="Chen F.Y."/>
            <person name="Bo J."/>
            <person name="Ren H.L."/>
        </authorList>
    </citation>
    <scope>NUCLEOTIDE SEQUENCE</scope>
</reference>
<keyword evidence="1" id="KW-0472">Membrane</keyword>
<organism evidence="2">
    <name type="scientific">Scylla paramamosain</name>
    <name type="common">Mud crab</name>
    <dbReference type="NCBI Taxonomy" id="85552"/>
    <lineage>
        <taxon>Eukaryota</taxon>
        <taxon>Metazoa</taxon>
        <taxon>Ecdysozoa</taxon>
        <taxon>Arthropoda</taxon>
        <taxon>Crustacea</taxon>
        <taxon>Multicrustacea</taxon>
        <taxon>Malacostraca</taxon>
        <taxon>Eumalacostraca</taxon>
        <taxon>Eucarida</taxon>
        <taxon>Decapoda</taxon>
        <taxon>Pleocyemata</taxon>
        <taxon>Brachyura</taxon>
        <taxon>Eubrachyura</taxon>
        <taxon>Portunoidea</taxon>
        <taxon>Portunidae</taxon>
        <taxon>Portuninae</taxon>
        <taxon>Scylla</taxon>
    </lineage>
</organism>
<name>D2DT03_SCYPA</name>
<dbReference type="AlphaFoldDB" id="D2DT03"/>
<evidence type="ECO:0000313" key="2">
    <source>
        <dbReference type="EMBL" id="ACY66563.1"/>
    </source>
</evidence>
<evidence type="ECO:0000256" key="1">
    <source>
        <dbReference type="SAM" id="Phobius"/>
    </source>
</evidence>
<dbReference type="EMBL" id="FJ774842">
    <property type="protein sequence ID" value="ACY66563.1"/>
    <property type="molecule type" value="mRNA"/>
</dbReference>
<proteinExistence type="evidence at transcript level"/>
<protein>
    <submittedName>
        <fullName evidence="2">Uncharacterized protein</fullName>
    </submittedName>
</protein>
<accession>D2DT03</accession>
<sequence length="80" mass="9111">MQEKELVYHNLGSIICSSISVRGHCSVNCLCDFRQAPSWPQSFPEPLNTFPIRISSTIYFLMVFSYQCFVMLKNPTSAVT</sequence>
<keyword evidence="1" id="KW-0812">Transmembrane</keyword>
<feature type="transmembrane region" description="Helical" evidence="1">
    <location>
        <begin position="50"/>
        <end position="72"/>
    </location>
</feature>